<evidence type="ECO:0000313" key="2">
    <source>
        <dbReference type="Proteomes" id="UP000662747"/>
    </source>
</evidence>
<protein>
    <recommendedName>
        <fullName evidence="3">Lipoprotein</fullName>
    </recommendedName>
</protein>
<evidence type="ECO:0008006" key="3">
    <source>
        <dbReference type="Google" id="ProtNLM"/>
    </source>
</evidence>
<dbReference type="Gene3D" id="2.40.360.20">
    <property type="match status" value="1"/>
</dbReference>
<organism evidence="1 2">
    <name type="scientific">Pyxidicoccus parkwayensis</name>
    <dbReference type="NCBI Taxonomy" id="2813578"/>
    <lineage>
        <taxon>Bacteria</taxon>
        <taxon>Pseudomonadati</taxon>
        <taxon>Myxococcota</taxon>
        <taxon>Myxococcia</taxon>
        <taxon>Myxococcales</taxon>
        <taxon>Cystobacterineae</taxon>
        <taxon>Myxococcaceae</taxon>
        <taxon>Pyxidicoccus</taxon>
    </lineage>
</organism>
<gene>
    <name evidence="1" type="ORF">JY651_12075</name>
</gene>
<name>A0ABX7P546_9BACT</name>
<evidence type="ECO:0000313" key="1">
    <source>
        <dbReference type="EMBL" id="QSQ25614.1"/>
    </source>
</evidence>
<accession>A0ABX7P546</accession>
<keyword evidence="2" id="KW-1185">Reference proteome</keyword>
<sequence length="219" mass="23486">MARVTRTDNLMKRSFGVAVAALLSVAVLGSGCAKKVEAAPRAQSGDNVAQFYPLAVGNRWTYRLNGIANKQVTVEILGQEEGYFVDNQKGRLAVDAYGLRDDKRYLLRGPLEEGHTWTNVVSVSSTERYRILGAGVTCQAPAGTFQGCVQVEGRNRMDANTTLVNTMSFAPGVGIVRLEIAVEAKDGQRTPQVLMELTGWHFADGQSGGRMAPAPAPAG</sequence>
<dbReference type="EMBL" id="CP071090">
    <property type="protein sequence ID" value="QSQ25614.1"/>
    <property type="molecule type" value="Genomic_DNA"/>
</dbReference>
<dbReference type="PROSITE" id="PS51257">
    <property type="entry name" value="PROKAR_LIPOPROTEIN"/>
    <property type="match status" value="1"/>
</dbReference>
<proteinExistence type="predicted"/>
<dbReference type="Proteomes" id="UP000662747">
    <property type="component" value="Chromosome"/>
</dbReference>
<reference evidence="1 2" key="1">
    <citation type="submission" date="2021-02" db="EMBL/GenBank/DDBJ databases">
        <title>De Novo genome assembly of isolated myxobacteria.</title>
        <authorList>
            <person name="Stevens D.C."/>
        </authorList>
    </citation>
    <scope>NUCLEOTIDE SEQUENCE [LARGE SCALE GENOMIC DNA]</scope>
    <source>
        <strain evidence="2">SCPEA02</strain>
    </source>
</reference>